<keyword evidence="4" id="KW-1185">Reference proteome</keyword>
<dbReference type="Proteomes" id="UP001151760">
    <property type="component" value="Unassembled WGS sequence"/>
</dbReference>
<feature type="region of interest" description="Disordered" evidence="1">
    <location>
        <begin position="228"/>
        <end position="259"/>
    </location>
</feature>
<accession>A0ABQ5ADS9</accession>
<reference evidence="3" key="2">
    <citation type="submission" date="2022-01" db="EMBL/GenBank/DDBJ databases">
        <authorList>
            <person name="Yamashiro T."/>
            <person name="Shiraishi A."/>
            <person name="Satake H."/>
            <person name="Nakayama K."/>
        </authorList>
    </citation>
    <scope>NUCLEOTIDE SEQUENCE</scope>
</reference>
<feature type="chain" id="PRO_5047204346" evidence="2">
    <location>
        <begin position="21"/>
        <end position="259"/>
    </location>
</feature>
<evidence type="ECO:0000313" key="4">
    <source>
        <dbReference type="Proteomes" id="UP001151760"/>
    </source>
</evidence>
<keyword evidence="2" id="KW-0732">Signal</keyword>
<gene>
    <name evidence="3" type="ORF">Tco_0820921</name>
</gene>
<protein>
    <submittedName>
        <fullName evidence="3">Uncharacterized protein</fullName>
    </submittedName>
</protein>
<name>A0ABQ5ADS9_9ASTR</name>
<sequence length="259" mass="29217">MKQLILLMKFLLPLSQLAIGTLQPLHPDAGRDGFEIADGYVDYEGQEVSNDSTCSKSCLETVEVLKSQYEQLLKRFEKSELMVVAYKTGLQSVEERLEFYKKNESVYVEKINGLKWDIQVGEITIGELRKKLEIVQKEKDGIQFNVDKFENASKSLNKIIEIIKHVVENSEAKASEAKPKAVRKNNGAPIIEDWVSDSEEENVSQTKIEKKTAKPSFVKIDFVKAKQTNKTDRKTAKQGNPQMDLPDKGVIDSGYAQGT</sequence>
<dbReference type="EMBL" id="BQNB010012142">
    <property type="protein sequence ID" value="GJS99751.1"/>
    <property type="molecule type" value="Genomic_DNA"/>
</dbReference>
<evidence type="ECO:0000256" key="1">
    <source>
        <dbReference type="SAM" id="MobiDB-lite"/>
    </source>
</evidence>
<evidence type="ECO:0000256" key="2">
    <source>
        <dbReference type="SAM" id="SignalP"/>
    </source>
</evidence>
<reference evidence="3" key="1">
    <citation type="journal article" date="2022" name="Int. J. Mol. Sci.">
        <title>Draft Genome of Tanacetum Coccineum: Genomic Comparison of Closely Related Tanacetum-Family Plants.</title>
        <authorList>
            <person name="Yamashiro T."/>
            <person name="Shiraishi A."/>
            <person name="Nakayama K."/>
            <person name="Satake H."/>
        </authorList>
    </citation>
    <scope>NUCLEOTIDE SEQUENCE</scope>
</reference>
<evidence type="ECO:0000313" key="3">
    <source>
        <dbReference type="EMBL" id="GJS99751.1"/>
    </source>
</evidence>
<feature type="signal peptide" evidence="2">
    <location>
        <begin position="1"/>
        <end position="20"/>
    </location>
</feature>
<comment type="caution">
    <text evidence="3">The sequence shown here is derived from an EMBL/GenBank/DDBJ whole genome shotgun (WGS) entry which is preliminary data.</text>
</comment>
<organism evidence="3 4">
    <name type="scientific">Tanacetum coccineum</name>
    <dbReference type="NCBI Taxonomy" id="301880"/>
    <lineage>
        <taxon>Eukaryota</taxon>
        <taxon>Viridiplantae</taxon>
        <taxon>Streptophyta</taxon>
        <taxon>Embryophyta</taxon>
        <taxon>Tracheophyta</taxon>
        <taxon>Spermatophyta</taxon>
        <taxon>Magnoliopsida</taxon>
        <taxon>eudicotyledons</taxon>
        <taxon>Gunneridae</taxon>
        <taxon>Pentapetalae</taxon>
        <taxon>asterids</taxon>
        <taxon>campanulids</taxon>
        <taxon>Asterales</taxon>
        <taxon>Asteraceae</taxon>
        <taxon>Asteroideae</taxon>
        <taxon>Anthemideae</taxon>
        <taxon>Anthemidinae</taxon>
        <taxon>Tanacetum</taxon>
    </lineage>
</organism>
<proteinExistence type="predicted"/>